<organism evidence="2 3">
    <name type="scientific">Knoellia remsis</name>
    <dbReference type="NCBI Taxonomy" id="407159"/>
    <lineage>
        <taxon>Bacteria</taxon>
        <taxon>Bacillati</taxon>
        <taxon>Actinomycetota</taxon>
        <taxon>Actinomycetes</taxon>
        <taxon>Micrococcales</taxon>
        <taxon>Intrasporangiaceae</taxon>
        <taxon>Knoellia</taxon>
    </lineage>
</organism>
<keyword evidence="1" id="KW-0472">Membrane</keyword>
<evidence type="ECO:0000256" key="1">
    <source>
        <dbReference type="SAM" id="Phobius"/>
    </source>
</evidence>
<proteinExistence type="predicted"/>
<feature type="transmembrane region" description="Helical" evidence="1">
    <location>
        <begin position="531"/>
        <end position="551"/>
    </location>
</feature>
<feature type="transmembrane region" description="Helical" evidence="1">
    <location>
        <begin position="416"/>
        <end position="434"/>
    </location>
</feature>
<evidence type="ECO:0000313" key="2">
    <source>
        <dbReference type="EMBL" id="PRY60252.1"/>
    </source>
</evidence>
<feature type="transmembrane region" description="Helical" evidence="1">
    <location>
        <begin position="488"/>
        <end position="510"/>
    </location>
</feature>
<feature type="transmembrane region" description="Helical" evidence="1">
    <location>
        <begin position="193"/>
        <end position="213"/>
    </location>
</feature>
<keyword evidence="3" id="KW-1185">Reference proteome</keyword>
<dbReference type="EMBL" id="PVTI01000007">
    <property type="protein sequence ID" value="PRY60252.1"/>
    <property type="molecule type" value="Genomic_DNA"/>
</dbReference>
<feature type="transmembrane region" description="Helical" evidence="1">
    <location>
        <begin position="219"/>
        <end position="237"/>
    </location>
</feature>
<feature type="transmembrane region" description="Helical" evidence="1">
    <location>
        <begin position="345"/>
        <end position="366"/>
    </location>
</feature>
<feature type="transmembrane region" description="Helical" evidence="1">
    <location>
        <begin position="441"/>
        <end position="460"/>
    </location>
</feature>
<accession>A0A2T0UQP2</accession>
<name>A0A2T0UQP2_9MICO</name>
<feature type="transmembrane region" description="Helical" evidence="1">
    <location>
        <begin position="320"/>
        <end position="340"/>
    </location>
</feature>
<feature type="transmembrane region" description="Helical" evidence="1">
    <location>
        <begin position="6"/>
        <end position="22"/>
    </location>
</feature>
<dbReference type="OrthoDB" id="2369748at2"/>
<keyword evidence="1" id="KW-1133">Transmembrane helix</keyword>
<comment type="caution">
    <text evidence="2">The sequence shown here is derived from an EMBL/GenBank/DDBJ whole genome shotgun (WGS) entry which is preliminary data.</text>
</comment>
<keyword evidence="1" id="KW-0812">Transmembrane</keyword>
<evidence type="ECO:0008006" key="4">
    <source>
        <dbReference type="Google" id="ProtNLM"/>
    </source>
</evidence>
<reference evidence="2 3" key="1">
    <citation type="submission" date="2018-03" db="EMBL/GenBank/DDBJ databases">
        <title>Genomic Encyclopedia of Archaeal and Bacterial Type Strains, Phase II (KMG-II): from individual species to whole genera.</title>
        <authorList>
            <person name="Goeker M."/>
        </authorList>
    </citation>
    <scope>NUCLEOTIDE SEQUENCE [LARGE SCALE GENOMIC DNA]</scope>
    <source>
        <strain evidence="2 3">ATCC BAA-1496</strain>
    </source>
</reference>
<evidence type="ECO:0000313" key="3">
    <source>
        <dbReference type="Proteomes" id="UP000237822"/>
    </source>
</evidence>
<dbReference type="RefSeq" id="WP_106297016.1">
    <property type="nucleotide sequence ID" value="NZ_PVTI01000007.1"/>
</dbReference>
<dbReference type="Proteomes" id="UP000237822">
    <property type="component" value="Unassembled WGS sequence"/>
</dbReference>
<gene>
    <name evidence="2" type="ORF">BCF74_10738</name>
</gene>
<feature type="transmembrane region" description="Helical" evidence="1">
    <location>
        <begin position="244"/>
        <end position="265"/>
    </location>
</feature>
<dbReference type="AlphaFoldDB" id="A0A2T0UQP2"/>
<sequence>MIWAALVSVPVVLVAVGLAWLLQRRQQEQAGGLRQQLVGYPVDRVDEVLARLDARIAANDALLRQRGLGSTTRASASMGRNLTIDADASPGVTEAEAEPAADDPPFALDETAPETQPPLRWGWVDLAVIAAYVATALHVLSGLIGRTASGYLSQGVQDHQAFEWYFGASAHNVATLSNPFFSDRQNFPDGVNLMANATVTGLGIPLAPLTLIAGAHVTFFVVELLGLAGTAAAWYWFFRRRGLLRVGAALGGWFTGFAPAMVSHANGHPNFVAQFLLPVIVDRLVVLGLREPGRRPRPVRDGVVLGLLVAWQVFIGEEPLLLMALALLVVGVVLLAHGLIDLRPLLTGVGVGAAVCLAIVAGPLWWQFFGPQSYTSIFHPPGGNDLAALWGRATRTVGADPWASAAVSMNRTEENSFFGVPLWLLSAVIVIVLFRRPVVRALAVLVVFSAWLSLGEEVVLRGRPTGIPGLWALLDEVPILENVLATRFAMMAIPAFAGLIAIGVTAAFRASPLTEDDAAEADLPRWQPRAGGWLAAAAAVLALAPVFPTALQVDPRPPVPPFFTGDAWRDYVDDGSVLAVPPTDIVDARAFDWQLAADTLAFPIVEGYFVGPDGGPDRGGQYGATRLPFSLWLYDVNAANVATPATPGQRQQFLEDLRTWRTDAVVLPVARPQADALRDSLVTVLGEPQRVADVYVWDVRELTS</sequence>
<protein>
    <recommendedName>
        <fullName evidence="4">Glycosyl transferase</fullName>
    </recommendedName>
</protein>